<protein>
    <recommendedName>
        <fullName evidence="2">C2 domain-containing protein</fullName>
    </recommendedName>
</protein>
<dbReference type="SMART" id="SM00239">
    <property type="entry name" value="C2"/>
    <property type="match status" value="1"/>
</dbReference>
<comment type="caution">
    <text evidence="3">The sequence shown here is derived from an EMBL/GenBank/DDBJ whole genome shotgun (WGS) entry which is preliminary data.</text>
</comment>
<dbReference type="AlphaFoldDB" id="A0A9P6YNY6"/>
<feature type="compositionally biased region" description="Pro residues" evidence="1">
    <location>
        <begin position="258"/>
        <end position="276"/>
    </location>
</feature>
<name>A0A9P6YNY6_RHIOR</name>
<evidence type="ECO:0000313" key="3">
    <source>
        <dbReference type="EMBL" id="KAG1553582.1"/>
    </source>
</evidence>
<evidence type="ECO:0000256" key="1">
    <source>
        <dbReference type="SAM" id="MobiDB-lite"/>
    </source>
</evidence>
<dbReference type="Proteomes" id="UP000717996">
    <property type="component" value="Unassembled WGS sequence"/>
</dbReference>
<gene>
    <name evidence="3" type="ORF">G6F51_000508</name>
</gene>
<feature type="compositionally biased region" description="Low complexity" evidence="1">
    <location>
        <begin position="131"/>
        <end position="142"/>
    </location>
</feature>
<dbReference type="OrthoDB" id="270970at2759"/>
<reference evidence="3" key="1">
    <citation type="journal article" date="2020" name="Microb. Genom.">
        <title>Genetic diversity of clinical and environmental Mucorales isolates obtained from an investigation of mucormycosis cases among solid organ transplant recipients.</title>
        <authorList>
            <person name="Nguyen M.H."/>
            <person name="Kaul D."/>
            <person name="Muto C."/>
            <person name="Cheng S.J."/>
            <person name="Richter R.A."/>
            <person name="Bruno V.M."/>
            <person name="Liu G."/>
            <person name="Beyhan S."/>
            <person name="Sundermann A.J."/>
            <person name="Mounaud S."/>
            <person name="Pasculle A.W."/>
            <person name="Nierman W.C."/>
            <person name="Driscoll E."/>
            <person name="Cumbie R."/>
            <person name="Clancy C.J."/>
            <person name="Dupont C.L."/>
        </authorList>
    </citation>
    <scope>NUCLEOTIDE SEQUENCE</scope>
    <source>
        <strain evidence="3">GL16</strain>
    </source>
</reference>
<dbReference type="PANTHER" id="PTHR47052:SF3">
    <property type="entry name" value="INGRESSION PROTEIN 1"/>
    <property type="match status" value="1"/>
</dbReference>
<feature type="region of interest" description="Disordered" evidence="1">
    <location>
        <begin position="131"/>
        <end position="190"/>
    </location>
</feature>
<sequence length="289" mass="32367">MQSSSLLGELVVVALKATTREQDPFCVFRVNEIMKRTKTDYGGGSYPIWDDQVNIPIRHGPYQMRVQVFNKDMSPNHLMGEAVIDLSKVMREKEHDGYFPLMCRGQPSGEIYLELTFYLAKHAVARPQQPVRYQYPPNYQRPGLPQQSHRPPPPVSYPKPLPPRPNLTASYSAPSHHALATHRPTPYSMPSLSAPPLHILPSAPPSFPMSPHYPMPPPLPQSMPMPHPRPLSPPQIFMSPTGPFLSPAVAGPQGHYPPADPHPSPPSSRPYPPGIRPMPHHRPMPYPPY</sequence>
<dbReference type="Gene3D" id="2.60.40.150">
    <property type="entry name" value="C2 domain"/>
    <property type="match status" value="1"/>
</dbReference>
<dbReference type="EMBL" id="JAANIT010000030">
    <property type="protein sequence ID" value="KAG1553582.1"/>
    <property type="molecule type" value="Genomic_DNA"/>
</dbReference>
<dbReference type="PANTHER" id="PTHR47052">
    <property type="entry name" value="CONSERVED SERINE PROLINE-RICH PROTEIN (AFU_ORTHOLOGUE AFUA_2G01790)"/>
    <property type="match status" value="1"/>
</dbReference>
<dbReference type="InterPro" id="IPR035892">
    <property type="entry name" value="C2_domain_sf"/>
</dbReference>
<dbReference type="PROSITE" id="PS50004">
    <property type="entry name" value="C2"/>
    <property type="match status" value="1"/>
</dbReference>
<feature type="compositionally biased region" description="Pro residues" evidence="1">
    <location>
        <begin position="150"/>
        <end position="165"/>
    </location>
</feature>
<dbReference type="PRINTS" id="PR01217">
    <property type="entry name" value="PRICHEXTENSN"/>
</dbReference>
<organism evidence="3 4">
    <name type="scientific">Rhizopus oryzae</name>
    <name type="common">Mucormycosis agent</name>
    <name type="synonym">Rhizopus arrhizus var. delemar</name>
    <dbReference type="NCBI Taxonomy" id="64495"/>
    <lineage>
        <taxon>Eukaryota</taxon>
        <taxon>Fungi</taxon>
        <taxon>Fungi incertae sedis</taxon>
        <taxon>Mucoromycota</taxon>
        <taxon>Mucoromycotina</taxon>
        <taxon>Mucoromycetes</taxon>
        <taxon>Mucorales</taxon>
        <taxon>Mucorineae</taxon>
        <taxon>Rhizopodaceae</taxon>
        <taxon>Rhizopus</taxon>
    </lineage>
</organism>
<dbReference type="SUPFAM" id="SSF49562">
    <property type="entry name" value="C2 domain (Calcium/lipid-binding domain, CaLB)"/>
    <property type="match status" value="1"/>
</dbReference>
<feature type="compositionally biased region" description="Pro residues" evidence="1">
    <location>
        <begin position="212"/>
        <end position="233"/>
    </location>
</feature>
<evidence type="ECO:0000313" key="4">
    <source>
        <dbReference type="Proteomes" id="UP000717996"/>
    </source>
</evidence>
<accession>A0A9P6YNY6</accession>
<feature type="region of interest" description="Disordered" evidence="1">
    <location>
        <begin position="212"/>
        <end position="289"/>
    </location>
</feature>
<evidence type="ECO:0000259" key="2">
    <source>
        <dbReference type="PROSITE" id="PS50004"/>
    </source>
</evidence>
<feature type="domain" description="C2" evidence="2">
    <location>
        <begin position="1"/>
        <end position="99"/>
    </location>
</feature>
<dbReference type="Pfam" id="PF00168">
    <property type="entry name" value="C2"/>
    <property type="match status" value="1"/>
</dbReference>
<proteinExistence type="predicted"/>
<dbReference type="InterPro" id="IPR000008">
    <property type="entry name" value="C2_dom"/>
</dbReference>
<dbReference type="InterPro" id="IPR052981">
    <property type="entry name" value="Ingression_C2_domain"/>
</dbReference>